<gene>
    <name evidence="1" type="ORF">PKB_4793</name>
</gene>
<dbReference type="eggNOG" id="COG4966">
    <property type="taxonomic scope" value="Bacteria"/>
</dbReference>
<dbReference type="AlphaFoldDB" id="A0A024HNZ4"/>
<name>A0A024HNZ4_PSEKB</name>
<dbReference type="OrthoDB" id="5296662at2"/>
<dbReference type="PATRIC" id="fig|1301098.3.peg.4781"/>
<dbReference type="NCBIfam" id="TIGR02532">
    <property type="entry name" value="IV_pilin_GFxxxE"/>
    <property type="match status" value="1"/>
</dbReference>
<dbReference type="EMBL" id="HG322950">
    <property type="protein sequence ID" value="CDF86113.1"/>
    <property type="molecule type" value="Genomic_DNA"/>
</dbReference>
<reference evidence="1 2" key="1">
    <citation type="submission" date="2013-03" db="EMBL/GenBank/DDBJ databases">
        <authorList>
            <person name="Linke B."/>
        </authorList>
    </citation>
    <scope>NUCLEOTIDE SEQUENCE [LARGE SCALE GENOMIC DNA]</scope>
    <source>
        <strain evidence="1 2">B13</strain>
    </source>
</reference>
<evidence type="ECO:0000313" key="2">
    <source>
        <dbReference type="Proteomes" id="UP000025241"/>
    </source>
</evidence>
<evidence type="ECO:0000313" key="1">
    <source>
        <dbReference type="EMBL" id="CDF86113.1"/>
    </source>
</evidence>
<dbReference type="STRING" id="1301098.PKB_4793"/>
<dbReference type="RefSeq" id="WP_043255034.1">
    <property type="nucleotide sequence ID" value="NZ_HG322950.1"/>
</dbReference>
<dbReference type="InterPro" id="IPR012902">
    <property type="entry name" value="N_methyl_site"/>
</dbReference>
<accession>A0A024HNZ4</accession>
<sequence length="230" mass="24276">MTVRHHSGRASQRGLSMIELMVALLLSSLLLLGVLQMFSNSSHSNKVSTALIQVQDSGRVVLDMIASDARRAGYQGCVMPSNVVTVSNGTKFPRDAVTTIAGNNTSITFNYAVTTNTGIAMPGTNKGCVNGTTPTLYLYSVTYSNCANGTSICMNSTTSGGTQTIVDGAQITGFNLGYESGANTVWKSAGTITSAQLQSADRLQVSLTATESTQNVSRSFVNTIELRNRP</sequence>
<dbReference type="Proteomes" id="UP000025241">
    <property type="component" value="Chromosome I"/>
</dbReference>
<evidence type="ECO:0008006" key="3">
    <source>
        <dbReference type="Google" id="ProtNLM"/>
    </source>
</evidence>
<proteinExistence type="predicted"/>
<organism evidence="1 2">
    <name type="scientific">Pseudomonas knackmussii (strain DSM 6978 / CCUG 54928 / LMG 23759 / B13)</name>
    <dbReference type="NCBI Taxonomy" id="1301098"/>
    <lineage>
        <taxon>Bacteria</taxon>
        <taxon>Pseudomonadati</taxon>
        <taxon>Pseudomonadota</taxon>
        <taxon>Gammaproteobacteria</taxon>
        <taxon>Pseudomonadales</taxon>
        <taxon>Pseudomonadaceae</taxon>
        <taxon>Pseudomonas</taxon>
    </lineage>
</organism>
<protein>
    <recommendedName>
        <fullName evidence="3">Type IV pilus assembly protein PilW</fullName>
    </recommendedName>
</protein>
<dbReference type="HOGENOM" id="CLU_1203985_0_0_6"/>
<dbReference type="Pfam" id="PF07963">
    <property type="entry name" value="N_methyl"/>
    <property type="match status" value="1"/>
</dbReference>
<keyword evidence="2" id="KW-1185">Reference proteome</keyword>
<dbReference type="KEGG" id="pkc:PKB_4793"/>
<reference evidence="1 2" key="2">
    <citation type="submission" date="2014-05" db="EMBL/GenBank/DDBJ databases">
        <title>Genome sequence of the 3-chlorobenzoate degrading bacterium Pseudomonas knackmussii B13 shows multiple evidence for horizontal gene transfer.</title>
        <authorList>
            <person name="Miyazaki R."/>
            <person name="Bertelli C."/>
            <person name="Falquet L."/>
            <person name="Robinson-Rechavi M."/>
            <person name="Gharib W."/>
            <person name="Roy S."/>
            <person name="Van der Meer J.R."/>
        </authorList>
    </citation>
    <scope>NUCLEOTIDE SEQUENCE [LARGE SCALE GENOMIC DNA]</scope>
    <source>
        <strain evidence="1 2">B13</strain>
    </source>
</reference>